<gene>
    <name evidence="1" type="ORF">GXW71_08785</name>
</gene>
<dbReference type="InterPro" id="IPR018691">
    <property type="entry name" value="DUF2188"/>
</dbReference>
<protein>
    <recommendedName>
        <fullName evidence="3">DUF2188 domain-containing protein</fullName>
    </recommendedName>
</protein>
<accession>A0ABS5EW45</accession>
<dbReference type="EMBL" id="JAAGBB010000008">
    <property type="protein sequence ID" value="MBR0664448.1"/>
    <property type="molecule type" value="Genomic_DNA"/>
</dbReference>
<dbReference type="Pfam" id="PF09954">
    <property type="entry name" value="DUF2188"/>
    <property type="match status" value="1"/>
</dbReference>
<evidence type="ECO:0000313" key="2">
    <source>
        <dbReference type="Proteomes" id="UP001196870"/>
    </source>
</evidence>
<proteinExistence type="predicted"/>
<dbReference type="Proteomes" id="UP001196870">
    <property type="component" value="Unassembled WGS sequence"/>
</dbReference>
<organism evidence="1 2">
    <name type="scientific">Plastoroseomonas hellenica</name>
    <dbReference type="NCBI Taxonomy" id="2687306"/>
    <lineage>
        <taxon>Bacteria</taxon>
        <taxon>Pseudomonadati</taxon>
        <taxon>Pseudomonadota</taxon>
        <taxon>Alphaproteobacteria</taxon>
        <taxon>Acetobacterales</taxon>
        <taxon>Acetobacteraceae</taxon>
        <taxon>Plastoroseomonas</taxon>
    </lineage>
</organism>
<sequence length="79" mass="8348">MSDIASFAVVEDPAGWKVLRNGALHSAHASKDEAIAIAIADASLTRGARGEAEVRLHDASGGSRCIWSYRRVEPSTIDG</sequence>
<keyword evidence="2" id="KW-1185">Reference proteome</keyword>
<evidence type="ECO:0000313" key="1">
    <source>
        <dbReference type="EMBL" id="MBR0664448.1"/>
    </source>
</evidence>
<evidence type="ECO:0008006" key="3">
    <source>
        <dbReference type="Google" id="ProtNLM"/>
    </source>
</evidence>
<reference evidence="2" key="1">
    <citation type="journal article" date="2021" name="Syst. Appl. Microbiol.">
        <title>Roseomonas hellenica sp. nov., isolated from roots of wild-growing Alkanna tinctoria.</title>
        <authorList>
            <person name="Rat A."/>
            <person name="Naranjo H.D."/>
            <person name="Lebbe L."/>
            <person name="Cnockaert M."/>
            <person name="Krigas N."/>
            <person name="Grigoriadou K."/>
            <person name="Maloupa E."/>
            <person name="Willems A."/>
        </authorList>
    </citation>
    <scope>NUCLEOTIDE SEQUENCE [LARGE SCALE GENOMIC DNA]</scope>
    <source>
        <strain evidence="2">LMG 31523</strain>
    </source>
</reference>
<dbReference type="RefSeq" id="WP_211852109.1">
    <property type="nucleotide sequence ID" value="NZ_JAAGBB010000008.1"/>
</dbReference>
<comment type="caution">
    <text evidence="1">The sequence shown here is derived from an EMBL/GenBank/DDBJ whole genome shotgun (WGS) entry which is preliminary data.</text>
</comment>
<name>A0ABS5EW45_9PROT</name>